<sequence>MEANKNLLIAVAVVLIVGAVIAYVYYTGKTKQIMVADNTNQPLIGGQKDAGGCLIGAGYSWCEPKKKCLRPWEEKCYEAEEAALTKFFAAEHKQPVTETQVTVVKLQNNFASGSISFGPTPGEGGGFLARLINGDWIIDYEGNGSIDCAKMKALGYVQDVLEGYCDVACTQEAKLCPDGSAVGRIGPNCEFAPCQGEGQPTTGTLLESEARAIAEKSCIKGGEALAGGVYNEITKTWWFDANLNATREGCNPACVVSEATKTAEINWRCTGLIVPKE</sequence>
<dbReference type="AlphaFoldDB" id="A0A1G1XQU1"/>
<name>A0A1G1XQU1_9BACT</name>
<evidence type="ECO:0000313" key="2">
    <source>
        <dbReference type="EMBL" id="OGY42341.1"/>
    </source>
</evidence>
<proteinExistence type="predicted"/>
<gene>
    <name evidence="2" type="ORF">A2Y67_04410</name>
</gene>
<dbReference type="Proteomes" id="UP000176260">
    <property type="component" value="Unassembled WGS sequence"/>
</dbReference>
<evidence type="ECO:0000256" key="1">
    <source>
        <dbReference type="SAM" id="Phobius"/>
    </source>
</evidence>
<dbReference type="EMBL" id="MHIA01000014">
    <property type="protein sequence ID" value="OGY42341.1"/>
    <property type="molecule type" value="Genomic_DNA"/>
</dbReference>
<keyword evidence="1" id="KW-0812">Transmembrane</keyword>
<organism evidence="2 3">
    <name type="scientific">Candidatus Buchananbacteria bacterium RBG_13_39_9</name>
    <dbReference type="NCBI Taxonomy" id="1797531"/>
    <lineage>
        <taxon>Bacteria</taxon>
        <taxon>Candidatus Buchananiibacteriota</taxon>
    </lineage>
</organism>
<reference evidence="2 3" key="1">
    <citation type="journal article" date="2016" name="Nat. Commun.">
        <title>Thousands of microbial genomes shed light on interconnected biogeochemical processes in an aquifer system.</title>
        <authorList>
            <person name="Anantharaman K."/>
            <person name="Brown C.T."/>
            <person name="Hug L.A."/>
            <person name="Sharon I."/>
            <person name="Castelle C.J."/>
            <person name="Probst A.J."/>
            <person name="Thomas B.C."/>
            <person name="Singh A."/>
            <person name="Wilkins M.J."/>
            <person name="Karaoz U."/>
            <person name="Brodie E.L."/>
            <person name="Williams K.H."/>
            <person name="Hubbard S.S."/>
            <person name="Banfield J.F."/>
        </authorList>
    </citation>
    <scope>NUCLEOTIDE SEQUENCE [LARGE SCALE GENOMIC DNA]</scope>
</reference>
<feature type="transmembrane region" description="Helical" evidence="1">
    <location>
        <begin position="7"/>
        <end position="26"/>
    </location>
</feature>
<comment type="caution">
    <text evidence="2">The sequence shown here is derived from an EMBL/GenBank/DDBJ whole genome shotgun (WGS) entry which is preliminary data.</text>
</comment>
<keyword evidence="1" id="KW-1133">Transmembrane helix</keyword>
<keyword evidence="1" id="KW-0472">Membrane</keyword>
<evidence type="ECO:0000313" key="3">
    <source>
        <dbReference type="Proteomes" id="UP000176260"/>
    </source>
</evidence>
<protein>
    <submittedName>
        <fullName evidence="2">Uncharacterized protein</fullName>
    </submittedName>
</protein>
<accession>A0A1G1XQU1</accession>